<dbReference type="InterPro" id="IPR052892">
    <property type="entry name" value="NA-targeting_endonuclease"/>
</dbReference>
<organism evidence="2 3">
    <name type="scientific">Galdieria partita</name>
    <dbReference type="NCBI Taxonomy" id="83374"/>
    <lineage>
        <taxon>Eukaryota</taxon>
        <taxon>Rhodophyta</taxon>
        <taxon>Bangiophyceae</taxon>
        <taxon>Galdieriales</taxon>
        <taxon>Galdieriaceae</taxon>
        <taxon>Galdieria</taxon>
    </lineage>
</organism>
<evidence type="ECO:0000259" key="1">
    <source>
        <dbReference type="SMART" id="SM00507"/>
    </source>
</evidence>
<evidence type="ECO:0000313" key="3">
    <source>
        <dbReference type="Proteomes" id="UP001061958"/>
    </source>
</evidence>
<dbReference type="PANTHER" id="PTHR33877:SF2">
    <property type="entry name" value="OS07G0170200 PROTEIN"/>
    <property type="match status" value="1"/>
</dbReference>
<comment type="caution">
    <text evidence="2">The sequence shown here is derived from an EMBL/GenBank/DDBJ whole genome shotgun (WGS) entry which is preliminary data.</text>
</comment>
<gene>
    <name evidence="2" type="ORF">GpartN1_g853.t1</name>
</gene>
<protein>
    <recommendedName>
        <fullName evidence="1">HNH nuclease domain-containing protein</fullName>
    </recommendedName>
</protein>
<dbReference type="PANTHER" id="PTHR33877">
    <property type="entry name" value="SLL1193 PROTEIN"/>
    <property type="match status" value="1"/>
</dbReference>
<feature type="domain" description="HNH nuclease" evidence="1">
    <location>
        <begin position="202"/>
        <end position="255"/>
    </location>
</feature>
<dbReference type="AlphaFoldDB" id="A0A9C7PSB1"/>
<dbReference type="Proteomes" id="UP001061958">
    <property type="component" value="Unassembled WGS sequence"/>
</dbReference>
<keyword evidence="3" id="KW-1185">Reference proteome</keyword>
<reference evidence="2" key="2">
    <citation type="submission" date="2022-01" db="EMBL/GenBank/DDBJ databases">
        <authorList>
            <person name="Hirooka S."/>
            <person name="Miyagishima S.Y."/>
        </authorList>
    </citation>
    <scope>NUCLEOTIDE SEQUENCE</scope>
    <source>
        <strain evidence="2">NBRC 102759</strain>
    </source>
</reference>
<proteinExistence type="predicted"/>
<reference evidence="2" key="1">
    <citation type="journal article" date="2022" name="Proc. Natl. Acad. Sci. U.S.A.">
        <title>Life cycle and functional genomics of the unicellular red alga Galdieria for elucidating algal and plant evolution and industrial use.</title>
        <authorList>
            <person name="Hirooka S."/>
            <person name="Itabashi T."/>
            <person name="Ichinose T.M."/>
            <person name="Onuma R."/>
            <person name="Fujiwara T."/>
            <person name="Yamashita S."/>
            <person name="Jong L.W."/>
            <person name="Tomita R."/>
            <person name="Iwane A.H."/>
            <person name="Miyagishima S.Y."/>
        </authorList>
    </citation>
    <scope>NUCLEOTIDE SEQUENCE</scope>
    <source>
        <strain evidence="2">NBRC 102759</strain>
    </source>
</reference>
<dbReference type="Pfam" id="PF14279">
    <property type="entry name" value="HNH_5"/>
    <property type="match status" value="1"/>
</dbReference>
<accession>A0A9C7PSB1</accession>
<dbReference type="SMART" id="SM00507">
    <property type="entry name" value="HNHc"/>
    <property type="match status" value="1"/>
</dbReference>
<dbReference type="InterPro" id="IPR029471">
    <property type="entry name" value="HNH_5"/>
</dbReference>
<dbReference type="EMBL" id="BQMJ01000006">
    <property type="protein sequence ID" value="GJQ09062.1"/>
    <property type="molecule type" value="Genomic_DNA"/>
</dbReference>
<dbReference type="InterPro" id="IPR003615">
    <property type="entry name" value="HNH_nuc"/>
</dbReference>
<dbReference type="CDD" id="cd00085">
    <property type="entry name" value="HNHc"/>
    <property type="match status" value="1"/>
</dbReference>
<sequence length="305" mass="35829">MLYIKIPIWRNQLYSFHFQKEVQRNGNTDYERNIFRTRLLVINFKPARKCKSYLDYPELILCCSSSVSKPSVSETEDEEGINSSSEDKVFFNYYALYDNTPVELKRSSSKSSHFDLHKLERDPNTSPNSFPTLVLNADFQPVSYYPLSLWPWYETIKAVLLDKAVVLETYEKVIRSPSMSLKLPSVVALKEFRRMTGRQPIFTRFNVFLRDDFICQYCGKRCRSADLSFDHIVPRSRGGHSCWTNVVTACFHCNFKKGSRLIEETRDMRLLKYPRRPTFYELQVKAKQLSPKISHTSWNAYLMLP</sequence>
<dbReference type="Gene3D" id="1.10.30.50">
    <property type="match status" value="1"/>
</dbReference>
<evidence type="ECO:0000313" key="2">
    <source>
        <dbReference type="EMBL" id="GJQ09062.1"/>
    </source>
</evidence>
<dbReference type="OrthoDB" id="2127950at2759"/>
<name>A0A9C7PSB1_9RHOD</name>